<evidence type="ECO:0000256" key="5">
    <source>
        <dbReference type="ARBA" id="ARBA00012989"/>
    </source>
</evidence>
<dbReference type="InterPro" id="IPR050607">
    <property type="entry name" value="NOS"/>
</dbReference>
<keyword evidence="10" id="KW-0112">Calmodulin-binding</keyword>
<dbReference type="InterPro" id="IPR044943">
    <property type="entry name" value="NOS_dom_1"/>
</dbReference>
<protein>
    <recommendedName>
        <fullName evidence="5">nitric-oxide synthase (NADPH)</fullName>
        <ecNumber evidence="5">1.14.13.39</ecNumber>
    </recommendedName>
</protein>
<feature type="non-terminal residue" evidence="15">
    <location>
        <position position="1"/>
    </location>
</feature>
<dbReference type="InterPro" id="IPR036119">
    <property type="entry name" value="NOS_N_sf"/>
</dbReference>
<evidence type="ECO:0000259" key="14">
    <source>
        <dbReference type="PROSITE" id="PS50902"/>
    </source>
</evidence>
<dbReference type="Pfam" id="PF02898">
    <property type="entry name" value="NO_synthase"/>
    <property type="match status" value="1"/>
</dbReference>
<feature type="region of interest" description="Disordered" evidence="13">
    <location>
        <begin position="1"/>
        <end position="28"/>
    </location>
</feature>
<keyword evidence="8" id="KW-0479">Metal-binding</keyword>
<reference evidence="15" key="1">
    <citation type="submission" date="2022-07" db="EMBL/GenBank/DDBJ databases">
        <authorList>
            <person name="Trinca V."/>
            <person name="Uliana J.V.C."/>
            <person name="Torres T.T."/>
            <person name="Ward R.J."/>
            <person name="Monesi N."/>
        </authorList>
    </citation>
    <scope>NUCLEOTIDE SEQUENCE</scope>
    <source>
        <strain evidence="15">HSMRA1968</strain>
        <tissue evidence="15">Whole embryos</tissue>
    </source>
</reference>
<evidence type="ECO:0000256" key="12">
    <source>
        <dbReference type="ARBA" id="ARBA00023004"/>
    </source>
</evidence>
<dbReference type="GO" id="GO:0005516">
    <property type="term" value="F:calmodulin binding"/>
    <property type="evidence" value="ECO:0007669"/>
    <property type="project" value="UniProtKB-KW"/>
</dbReference>
<dbReference type="PROSITE" id="PS60001">
    <property type="entry name" value="NOS"/>
    <property type="match status" value="1"/>
</dbReference>
<dbReference type="GO" id="GO:0010181">
    <property type="term" value="F:FMN binding"/>
    <property type="evidence" value="ECO:0007669"/>
    <property type="project" value="InterPro"/>
</dbReference>
<comment type="caution">
    <text evidence="15">The sequence shown here is derived from an EMBL/GenBank/DDBJ whole genome shotgun (WGS) entry which is preliminary data.</text>
</comment>
<dbReference type="InterPro" id="IPR029039">
    <property type="entry name" value="Flavoprotein-like_sf"/>
</dbReference>
<evidence type="ECO:0000256" key="2">
    <source>
        <dbReference type="ARBA" id="ARBA00001970"/>
    </source>
</evidence>
<evidence type="ECO:0000256" key="3">
    <source>
        <dbReference type="ARBA" id="ARBA00001974"/>
    </source>
</evidence>
<feature type="domain" description="Flavodoxin-like" evidence="14">
    <location>
        <begin position="483"/>
        <end position="626"/>
    </location>
</feature>
<evidence type="ECO:0000313" key="16">
    <source>
        <dbReference type="Proteomes" id="UP001151699"/>
    </source>
</evidence>
<dbReference type="Gene3D" id="3.90.1230.10">
    <property type="entry name" value="Nitric Oxide Synthase, Chain A, domain 3"/>
    <property type="match status" value="1"/>
</dbReference>
<dbReference type="Proteomes" id="UP001151699">
    <property type="component" value="Unassembled WGS sequence"/>
</dbReference>
<dbReference type="PROSITE" id="PS50902">
    <property type="entry name" value="FLAVODOXIN_LIKE"/>
    <property type="match status" value="1"/>
</dbReference>
<evidence type="ECO:0000256" key="13">
    <source>
        <dbReference type="SAM" id="MobiDB-lite"/>
    </source>
</evidence>
<keyword evidence="7" id="KW-0285">Flavoprotein</keyword>
<evidence type="ECO:0000256" key="10">
    <source>
        <dbReference type="ARBA" id="ARBA00022860"/>
    </source>
</evidence>
<dbReference type="InterPro" id="IPR044944">
    <property type="entry name" value="NOS_dom_3"/>
</dbReference>
<dbReference type="InterPro" id="IPR044940">
    <property type="entry name" value="NOS_dom_2"/>
</dbReference>
<evidence type="ECO:0000256" key="11">
    <source>
        <dbReference type="ARBA" id="ARBA00023002"/>
    </source>
</evidence>
<keyword evidence="9" id="KW-0521">NADP</keyword>
<evidence type="ECO:0000256" key="8">
    <source>
        <dbReference type="ARBA" id="ARBA00022723"/>
    </source>
</evidence>
<keyword evidence="6" id="KW-0349">Heme</keyword>
<dbReference type="InterPro" id="IPR001094">
    <property type="entry name" value="Flavdoxin-like"/>
</dbReference>
<keyword evidence="16" id="KW-1185">Reference proteome</keyword>
<evidence type="ECO:0000256" key="6">
    <source>
        <dbReference type="ARBA" id="ARBA00022617"/>
    </source>
</evidence>
<dbReference type="InterPro" id="IPR008254">
    <property type="entry name" value="Flavodoxin/NO_synth"/>
</dbReference>
<comment type="cofactor">
    <cofactor evidence="2">
        <name>heme b</name>
        <dbReference type="ChEBI" id="CHEBI:60344"/>
    </cofactor>
</comment>
<evidence type="ECO:0000256" key="9">
    <source>
        <dbReference type="ARBA" id="ARBA00022857"/>
    </source>
</evidence>
<dbReference type="SUPFAM" id="SSF56512">
    <property type="entry name" value="Nitric oxide (NO) synthase oxygenase domain"/>
    <property type="match status" value="1"/>
</dbReference>
<gene>
    <name evidence="15" type="primary">NOS2</name>
    <name evidence="15" type="ORF">Bhyg_17542</name>
</gene>
<dbReference type="PRINTS" id="PR00369">
    <property type="entry name" value="FLAVODOXIN"/>
</dbReference>
<proteinExistence type="inferred from homology"/>
<dbReference type="Gene3D" id="3.90.440.10">
    <property type="entry name" value="Nitric Oxide Synthase,Heme Domain,Chain A domain 2"/>
    <property type="match status" value="1"/>
</dbReference>
<keyword evidence="11" id="KW-0560">Oxidoreductase</keyword>
<accession>A0A9Q0RRW5</accession>
<evidence type="ECO:0000313" key="15">
    <source>
        <dbReference type="EMBL" id="KAJ6598491.1"/>
    </source>
</evidence>
<dbReference type="Gene3D" id="3.90.340.10">
    <property type="entry name" value="Nitric Oxide Synthase, Chain A, domain 1"/>
    <property type="match status" value="1"/>
</dbReference>
<keyword evidence="12" id="KW-0408">Iron</keyword>
<dbReference type="GO" id="GO:0004517">
    <property type="term" value="F:nitric-oxide synthase activity"/>
    <property type="evidence" value="ECO:0007669"/>
    <property type="project" value="UniProtKB-EC"/>
</dbReference>
<name>A0A9Q0RRW5_9DIPT</name>
<dbReference type="FunFam" id="3.40.50.360:FF:000019">
    <property type="entry name" value="Nitric oxide synthase"/>
    <property type="match status" value="1"/>
</dbReference>
<dbReference type="EMBL" id="WJQU01006318">
    <property type="protein sequence ID" value="KAJ6598491.1"/>
    <property type="molecule type" value="Genomic_DNA"/>
</dbReference>
<dbReference type="SUPFAM" id="SSF52218">
    <property type="entry name" value="Flavoproteins"/>
    <property type="match status" value="1"/>
</dbReference>
<comment type="cofactor">
    <cofactor evidence="3">
        <name>FAD</name>
        <dbReference type="ChEBI" id="CHEBI:57692"/>
    </cofactor>
</comment>
<keyword evidence="7" id="KW-0288">FMN</keyword>
<dbReference type="PANTHER" id="PTHR43410">
    <property type="entry name" value="NITRIC OXIDE SYNTHASE OXYGENASE"/>
    <property type="match status" value="1"/>
</dbReference>
<organism evidence="15 16">
    <name type="scientific">Pseudolycoriella hygida</name>
    <dbReference type="NCBI Taxonomy" id="35572"/>
    <lineage>
        <taxon>Eukaryota</taxon>
        <taxon>Metazoa</taxon>
        <taxon>Ecdysozoa</taxon>
        <taxon>Arthropoda</taxon>
        <taxon>Hexapoda</taxon>
        <taxon>Insecta</taxon>
        <taxon>Pterygota</taxon>
        <taxon>Neoptera</taxon>
        <taxon>Endopterygota</taxon>
        <taxon>Diptera</taxon>
        <taxon>Nematocera</taxon>
        <taxon>Sciaroidea</taxon>
        <taxon>Sciaridae</taxon>
        <taxon>Pseudolycoriella</taxon>
    </lineage>
</organism>
<dbReference type="PANTHER" id="PTHR43410:SF1">
    <property type="entry name" value="NITRIC OXIDE SYNTHASE"/>
    <property type="match status" value="1"/>
</dbReference>
<dbReference type="Pfam" id="PF00258">
    <property type="entry name" value="Flavodoxin_1"/>
    <property type="match status" value="1"/>
</dbReference>
<evidence type="ECO:0000256" key="7">
    <source>
        <dbReference type="ARBA" id="ARBA00022643"/>
    </source>
</evidence>
<dbReference type="EC" id="1.14.13.39" evidence="5"/>
<dbReference type="GO" id="GO:0006809">
    <property type="term" value="P:nitric oxide biosynthetic process"/>
    <property type="evidence" value="ECO:0007669"/>
    <property type="project" value="InterPro"/>
</dbReference>
<evidence type="ECO:0000256" key="4">
    <source>
        <dbReference type="ARBA" id="ARBA00006267"/>
    </source>
</evidence>
<dbReference type="AlphaFoldDB" id="A0A9Q0RRW5"/>
<dbReference type="GO" id="GO:0046872">
    <property type="term" value="F:metal ion binding"/>
    <property type="evidence" value="ECO:0007669"/>
    <property type="project" value="UniProtKB-KW"/>
</dbReference>
<dbReference type="OrthoDB" id="1688044at2759"/>
<evidence type="ECO:0000256" key="1">
    <source>
        <dbReference type="ARBA" id="ARBA00001917"/>
    </source>
</evidence>
<feature type="non-terminal residue" evidence="15">
    <location>
        <position position="659"/>
    </location>
</feature>
<dbReference type="Gene3D" id="3.40.50.360">
    <property type="match status" value="1"/>
</dbReference>
<dbReference type="InterPro" id="IPR004030">
    <property type="entry name" value="NOS_N"/>
</dbReference>
<sequence>GAILRCQPASHENQKQKNSIFSSNDDVKVDKPTVKSPIRLANLVSQKQLPDTLHLKSKTSMCPFTACLGSLMQNTATKKENVRSKAEILTQATKFIEEYYMHLKKCNLDEMKVRLDEIAHELNTTGTYTPTTKELEFGARTAWRNASRCIGRIQWRNLNFFDARHVRNTKEMFEAVCKHIEFATNDGNIRSCITVFPPRVAGREDFRLWNPQLVSYAGYLQPDGSVIGDPARVVLTRICEKLGWKGKGGRFDVLPLIFSAPKERAVWYELPKRLVLEVELEHPKFDWLAEMNLRWYALPAVSDMLFDVGGIEFTAAPFNGWYMGTEIGARDLCDKQRYNLLPVFGEKMGVSIEDPISLWQDEVLLEVNRAVLHSFAKAGVTLVDHHTASQQFLQHMENETKNRGGCPADWVWIVPPMSASITGVFHQEMINYHLKPSFEYQEQAWKHYEWKKVQVKTRLSTVAYAVLSCVRIMNAILKNRVKATILYATETGRSEMFAEKLRKRLSSSFAVQVICMEDYELNHLPLERLIFVVASTFGNGASPDNGKLFWKSICNNQKNKNSFDLTKLMFSVFGLGSSLYPKFGAFGKNIDKKLRELNARSLKPVTIGDEMKGQEKLFAVWCDTVYAKALKVFGLDESDDVVDDSDEEITIGDTEAFGS</sequence>
<comment type="similarity">
    <text evidence="4">Belongs to the NOS family.</text>
</comment>
<comment type="cofactor">
    <cofactor evidence="1">
        <name>FMN</name>
        <dbReference type="ChEBI" id="CHEBI:58210"/>
    </cofactor>
</comment>